<gene>
    <name evidence="2" type="ORF">PGTUg99_003243</name>
</gene>
<proteinExistence type="predicted"/>
<dbReference type="AlphaFoldDB" id="A0A5B0QKB6"/>
<name>A0A5B0QKB6_PUCGR</name>
<evidence type="ECO:0000313" key="3">
    <source>
        <dbReference type="Proteomes" id="UP000325313"/>
    </source>
</evidence>
<dbReference type="PANTHER" id="PTHR48159:SF1">
    <property type="entry name" value="MEMBRANE-ASSOCIATED GIANT PROTEIN ANTIGEN, PUTATIVE-RELATED"/>
    <property type="match status" value="1"/>
</dbReference>
<dbReference type="Proteomes" id="UP000325313">
    <property type="component" value="Unassembled WGS sequence"/>
</dbReference>
<reference evidence="2 3" key="1">
    <citation type="submission" date="2019-05" db="EMBL/GenBank/DDBJ databases">
        <title>Emergence of the Ug99 lineage of the wheat stem rust pathogen through somatic hybridization.</title>
        <authorList>
            <person name="Li F."/>
            <person name="Upadhyaya N.M."/>
            <person name="Sperschneider J."/>
            <person name="Matny O."/>
            <person name="Nguyen-Phuc H."/>
            <person name="Mago R."/>
            <person name="Raley C."/>
            <person name="Miller M.E."/>
            <person name="Silverstein K.A.T."/>
            <person name="Henningsen E."/>
            <person name="Hirsch C.D."/>
            <person name="Visser B."/>
            <person name="Pretorius Z.A."/>
            <person name="Steffenson B.J."/>
            <person name="Schwessinger B."/>
            <person name="Dodds P.N."/>
            <person name="Figueroa M."/>
        </authorList>
    </citation>
    <scope>NUCLEOTIDE SEQUENCE [LARGE SCALE GENOMIC DNA]</scope>
    <source>
        <strain evidence="2 3">Ug99</strain>
    </source>
</reference>
<protein>
    <submittedName>
        <fullName evidence="2">Uncharacterized protein</fullName>
    </submittedName>
</protein>
<comment type="caution">
    <text evidence="2">The sequence shown here is derived from an EMBL/GenBank/DDBJ whole genome shotgun (WGS) entry which is preliminary data.</text>
</comment>
<accession>A0A5B0QKB6</accession>
<sequence length="250" mass="28114">MAQSTINPTSFTYPLVQDIYDVVPRPHTQEIPAPVGVSSAPNALRLVQNVGSINPTFPTHPFLFTIPGSSKLAAKEFVKAMTATVRWFLQRGTPTPSEKLNKSQGSGRRPEVFFKLEYWCPCSGYCKGTPNSRKKNHISARCGCEARFSVSHHIQSNTLRAIWHWQHNHDLNSHQQMIVTRPPLVVDQWLKDRVDSGLKWREIYNLTQVDDVLDLRSSTVIPESHGVNCHLRPSSLPGTNSDDHPFSAQP</sequence>
<dbReference type="PANTHER" id="PTHR48159">
    <property type="entry name" value="MULE DOMAIN-CONTAINING PROTEIN"/>
    <property type="match status" value="1"/>
</dbReference>
<evidence type="ECO:0000313" key="2">
    <source>
        <dbReference type="EMBL" id="KAA1113602.1"/>
    </source>
</evidence>
<feature type="compositionally biased region" description="Basic and acidic residues" evidence="1">
    <location>
        <begin position="241"/>
        <end position="250"/>
    </location>
</feature>
<feature type="region of interest" description="Disordered" evidence="1">
    <location>
        <begin position="226"/>
        <end position="250"/>
    </location>
</feature>
<dbReference type="EMBL" id="VDEP01000276">
    <property type="protein sequence ID" value="KAA1113602.1"/>
    <property type="molecule type" value="Genomic_DNA"/>
</dbReference>
<evidence type="ECO:0000256" key="1">
    <source>
        <dbReference type="SAM" id="MobiDB-lite"/>
    </source>
</evidence>
<organism evidence="2 3">
    <name type="scientific">Puccinia graminis f. sp. tritici</name>
    <dbReference type="NCBI Taxonomy" id="56615"/>
    <lineage>
        <taxon>Eukaryota</taxon>
        <taxon>Fungi</taxon>
        <taxon>Dikarya</taxon>
        <taxon>Basidiomycota</taxon>
        <taxon>Pucciniomycotina</taxon>
        <taxon>Pucciniomycetes</taxon>
        <taxon>Pucciniales</taxon>
        <taxon>Pucciniaceae</taxon>
        <taxon>Puccinia</taxon>
    </lineage>
</organism>